<comment type="caution">
    <text evidence="2">The sequence shown here is derived from an EMBL/GenBank/DDBJ whole genome shotgun (WGS) entry which is preliminary data.</text>
</comment>
<proteinExistence type="predicted"/>
<evidence type="ECO:0000313" key="3">
    <source>
        <dbReference type="Proteomes" id="UP001519460"/>
    </source>
</evidence>
<dbReference type="EMBL" id="JACVVK020000066">
    <property type="protein sequence ID" value="KAK7496516.1"/>
    <property type="molecule type" value="Genomic_DNA"/>
</dbReference>
<feature type="region of interest" description="Disordered" evidence="1">
    <location>
        <begin position="18"/>
        <end position="50"/>
    </location>
</feature>
<protein>
    <submittedName>
        <fullName evidence="2">Uncharacterized protein</fullName>
    </submittedName>
</protein>
<reference evidence="2 3" key="1">
    <citation type="journal article" date="2023" name="Sci. Data">
        <title>Genome assembly of the Korean intertidal mud-creeper Batillaria attramentaria.</title>
        <authorList>
            <person name="Patra A.K."/>
            <person name="Ho P.T."/>
            <person name="Jun S."/>
            <person name="Lee S.J."/>
            <person name="Kim Y."/>
            <person name="Won Y.J."/>
        </authorList>
    </citation>
    <scope>NUCLEOTIDE SEQUENCE [LARGE SCALE GENOMIC DNA]</scope>
    <source>
        <strain evidence="2">Wonlab-2016</strain>
    </source>
</reference>
<feature type="region of interest" description="Disordered" evidence="1">
    <location>
        <begin position="76"/>
        <end position="99"/>
    </location>
</feature>
<accession>A0ABD0LB93</accession>
<keyword evidence="3" id="KW-1185">Reference proteome</keyword>
<name>A0ABD0LB93_9CAEN</name>
<evidence type="ECO:0000256" key="1">
    <source>
        <dbReference type="SAM" id="MobiDB-lite"/>
    </source>
</evidence>
<sequence>MRQQTAPVTATPQFQFQGCHHQAVRHPRYSLRSTVQAGAGPEKDEETSEVSNNRIVHIKRVVQLFNIAIEEHINVTPTDDNYPHFSIGSENGELPASSA</sequence>
<evidence type="ECO:0000313" key="2">
    <source>
        <dbReference type="EMBL" id="KAK7496516.1"/>
    </source>
</evidence>
<organism evidence="2 3">
    <name type="scientific">Batillaria attramentaria</name>
    <dbReference type="NCBI Taxonomy" id="370345"/>
    <lineage>
        <taxon>Eukaryota</taxon>
        <taxon>Metazoa</taxon>
        <taxon>Spiralia</taxon>
        <taxon>Lophotrochozoa</taxon>
        <taxon>Mollusca</taxon>
        <taxon>Gastropoda</taxon>
        <taxon>Caenogastropoda</taxon>
        <taxon>Sorbeoconcha</taxon>
        <taxon>Cerithioidea</taxon>
        <taxon>Batillariidae</taxon>
        <taxon>Batillaria</taxon>
    </lineage>
</organism>
<gene>
    <name evidence="2" type="ORF">BaRGS_00012168</name>
</gene>
<dbReference type="AlphaFoldDB" id="A0ABD0LB93"/>
<dbReference type="Proteomes" id="UP001519460">
    <property type="component" value="Unassembled WGS sequence"/>
</dbReference>